<feature type="transmembrane region" description="Helical" evidence="1">
    <location>
        <begin position="37"/>
        <end position="54"/>
    </location>
</feature>
<organism evidence="2 3">
    <name type="scientific">Panaeolus cyanescens</name>
    <dbReference type="NCBI Taxonomy" id="181874"/>
    <lineage>
        <taxon>Eukaryota</taxon>
        <taxon>Fungi</taxon>
        <taxon>Dikarya</taxon>
        <taxon>Basidiomycota</taxon>
        <taxon>Agaricomycotina</taxon>
        <taxon>Agaricomycetes</taxon>
        <taxon>Agaricomycetidae</taxon>
        <taxon>Agaricales</taxon>
        <taxon>Agaricineae</taxon>
        <taxon>Galeropsidaceae</taxon>
        <taxon>Panaeolus</taxon>
    </lineage>
</organism>
<dbReference type="AlphaFoldDB" id="A0A409YYU9"/>
<dbReference type="InParanoid" id="A0A409YYU9"/>
<feature type="transmembrane region" description="Helical" evidence="1">
    <location>
        <begin position="66"/>
        <end position="88"/>
    </location>
</feature>
<dbReference type="Proteomes" id="UP000284842">
    <property type="component" value="Unassembled WGS sequence"/>
</dbReference>
<dbReference type="EMBL" id="NHTK01000078">
    <property type="protein sequence ID" value="PPR08200.1"/>
    <property type="molecule type" value="Genomic_DNA"/>
</dbReference>
<feature type="transmembrane region" description="Helical" evidence="1">
    <location>
        <begin position="267"/>
        <end position="285"/>
    </location>
</feature>
<protein>
    <submittedName>
        <fullName evidence="2">Uncharacterized protein</fullName>
    </submittedName>
</protein>
<name>A0A409YYU9_9AGAR</name>
<evidence type="ECO:0000313" key="3">
    <source>
        <dbReference type="Proteomes" id="UP000284842"/>
    </source>
</evidence>
<reference evidence="2 3" key="1">
    <citation type="journal article" date="2018" name="Evol. Lett.">
        <title>Horizontal gene cluster transfer increased hallucinogenic mushroom diversity.</title>
        <authorList>
            <person name="Reynolds H.T."/>
            <person name="Vijayakumar V."/>
            <person name="Gluck-Thaler E."/>
            <person name="Korotkin H.B."/>
            <person name="Matheny P.B."/>
            <person name="Slot J.C."/>
        </authorList>
    </citation>
    <scope>NUCLEOTIDE SEQUENCE [LARGE SCALE GENOMIC DNA]</scope>
    <source>
        <strain evidence="2 3">2629</strain>
    </source>
</reference>
<feature type="transmembrane region" description="Helical" evidence="1">
    <location>
        <begin position="149"/>
        <end position="173"/>
    </location>
</feature>
<gene>
    <name evidence="2" type="ORF">CVT24_001387</name>
</gene>
<sequence>MSGTLDNSTSWKPVGETPEEIFHDGVKLIAGTTTNDVAYGVVLTLYFMCMNVLIEKYREGTHRKRSLISGAYITVMFAAGTFYCAVNARESQLAYVDDRNFPGGPVPYDHYTFSTPFNVAGVVSFFLTAWMNDALLIWRLSVLYSGHRFSVLIIGFALITYLGTFAMGMVALIETVLPDRSFWSAISVKFVMAYYALTVAYTVLITALMVLRILLARHAFIKVTGSKGHGAQYLSIATMIIESSALYSVWGLIFLGLYIANNPIQDVFLATLSEVQIIAPMLIIYRVSTGKAWNSDTTNMLTKSGQHKAQEKSHMTAIVFRHTNQEASGTESTFGDVTVQNSKMRNAVNDVETV</sequence>
<evidence type="ECO:0000256" key="1">
    <source>
        <dbReference type="SAM" id="Phobius"/>
    </source>
</evidence>
<keyword evidence="1" id="KW-0472">Membrane</keyword>
<keyword evidence="3" id="KW-1185">Reference proteome</keyword>
<keyword evidence="1" id="KW-0812">Transmembrane</keyword>
<dbReference type="OrthoDB" id="3267806at2759"/>
<keyword evidence="1" id="KW-1133">Transmembrane helix</keyword>
<feature type="transmembrane region" description="Helical" evidence="1">
    <location>
        <begin position="236"/>
        <end position="261"/>
    </location>
</feature>
<comment type="caution">
    <text evidence="2">The sequence shown here is derived from an EMBL/GenBank/DDBJ whole genome shotgun (WGS) entry which is preliminary data.</text>
</comment>
<accession>A0A409YYU9</accession>
<evidence type="ECO:0000313" key="2">
    <source>
        <dbReference type="EMBL" id="PPR08200.1"/>
    </source>
</evidence>
<feature type="transmembrane region" description="Helical" evidence="1">
    <location>
        <begin position="117"/>
        <end position="137"/>
    </location>
</feature>
<proteinExistence type="predicted"/>
<feature type="transmembrane region" description="Helical" evidence="1">
    <location>
        <begin position="193"/>
        <end position="215"/>
    </location>
</feature>